<dbReference type="EC" id="3.2.1.-" evidence="6"/>
<dbReference type="InterPro" id="IPR041371">
    <property type="entry name" value="GH92_N"/>
</dbReference>
<evidence type="ECO:0000313" key="6">
    <source>
        <dbReference type="EMBL" id="MCV9385255.1"/>
    </source>
</evidence>
<dbReference type="Gene3D" id="1.20.1610.10">
    <property type="entry name" value="alpha-1,2-mannosidases domains"/>
    <property type="match status" value="1"/>
</dbReference>
<accession>A0ABT3CNG8</accession>
<dbReference type="SUPFAM" id="SSF48208">
    <property type="entry name" value="Six-hairpin glycosidases"/>
    <property type="match status" value="1"/>
</dbReference>
<gene>
    <name evidence="6" type="ORF">N7U62_01200</name>
</gene>
<keyword evidence="7" id="KW-1185">Reference proteome</keyword>
<dbReference type="NCBIfam" id="TIGR01180">
    <property type="entry name" value="aman2_put"/>
    <property type="match status" value="1"/>
</dbReference>
<evidence type="ECO:0000259" key="5">
    <source>
        <dbReference type="Pfam" id="PF17678"/>
    </source>
</evidence>
<reference evidence="6 7" key="1">
    <citation type="submission" date="2022-10" db="EMBL/GenBank/DDBJ databases">
        <title>Comparative genomics and taxonomic characterization of three novel marine species of genus Reichenbachiella exhibiting antioxidant and polysaccharide degradation activities.</title>
        <authorList>
            <person name="Muhammad N."/>
            <person name="Lee Y.-J."/>
            <person name="Ko J."/>
            <person name="Kim S.-G."/>
        </authorList>
    </citation>
    <scope>NUCLEOTIDE SEQUENCE [LARGE SCALE GENOMIC DNA]</scope>
    <source>
        <strain evidence="6 7">ABR2-5</strain>
    </source>
</reference>
<dbReference type="InterPro" id="IPR050883">
    <property type="entry name" value="PNGase"/>
</dbReference>
<dbReference type="Gene3D" id="2.70.98.10">
    <property type="match status" value="1"/>
</dbReference>
<evidence type="ECO:0000256" key="3">
    <source>
        <dbReference type="ARBA" id="ARBA00022837"/>
    </source>
</evidence>
<keyword evidence="6" id="KW-0326">Glycosidase</keyword>
<feature type="domain" description="Glycosyl hydrolase family 92 N-terminal" evidence="5">
    <location>
        <begin position="41"/>
        <end position="260"/>
    </location>
</feature>
<dbReference type="Proteomes" id="UP001300692">
    <property type="component" value="Unassembled WGS sequence"/>
</dbReference>
<organism evidence="6 7">
    <name type="scientific">Reichenbachiella ulvae</name>
    <dbReference type="NCBI Taxonomy" id="2980104"/>
    <lineage>
        <taxon>Bacteria</taxon>
        <taxon>Pseudomonadati</taxon>
        <taxon>Bacteroidota</taxon>
        <taxon>Cytophagia</taxon>
        <taxon>Cytophagales</taxon>
        <taxon>Reichenbachiellaceae</taxon>
        <taxon>Reichenbachiella</taxon>
    </lineage>
</organism>
<dbReference type="Pfam" id="PF07971">
    <property type="entry name" value="Glyco_hydro_92"/>
    <property type="match status" value="1"/>
</dbReference>
<feature type="domain" description="Glycosyl hydrolase family 92" evidence="4">
    <location>
        <begin position="266"/>
        <end position="741"/>
    </location>
</feature>
<proteinExistence type="predicted"/>
<dbReference type="PANTHER" id="PTHR12143:SF39">
    <property type="entry name" value="SECRETED PROTEIN"/>
    <property type="match status" value="1"/>
</dbReference>
<dbReference type="Gene3D" id="3.30.2080.10">
    <property type="entry name" value="GH92 mannosidase domain"/>
    <property type="match status" value="1"/>
</dbReference>
<comment type="caution">
    <text evidence="6">The sequence shown here is derived from an EMBL/GenBank/DDBJ whole genome shotgun (WGS) entry which is preliminary data.</text>
</comment>
<dbReference type="Gene3D" id="1.20.1050.60">
    <property type="entry name" value="alpha-1,2-mannosidase"/>
    <property type="match status" value="1"/>
</dbReference>
<evidence type="ECO:0000256" key="1">
    <source>
        <dbReference type="ARBA" id="ARBA00001913"/>
    </source>
</evidence>
<protein>
    <submittedName>
        <fullName evidence="6">GH92 family glycosyl hydrolase</fullName>
        <ecNumber evidence="6">3.2.1.-</ecNumber>
    </submittedName>
</protein>
<dbReference type="PANTHER" id="PTHR12143">
    <property type="entry name" value="PEPTIDE N-GLYCANASE PNGASE -RELATED"/>
    <property type="match status" value="1"/>
</dbReference>
<dbReference type="InterPro" id="IPR005887">
    <property type="entry name" value="GH92_a_mannosidase_put"/>
</dbReference>
<dbReference type="GO" id="GO:0016798">
    <property type="term" value="F:hydrolase activity, acting on glycosyl bonds"/>
    <property type="evidence" value="ECO:0007669"/>
    <property type="project" value="UniProtKB-KW"/>
</dbReference>
<dbReference type="EMBL" id="JAOYOD010000001">
    <property type="protein sequence ID" value="MCV9385255.1"/>
    <property type="molecule type" value="Genomic_DNA"/>
</dbReference>
<sequence>MKKICSFSAILYSIWMMYSCQGTKAQDQIDTVENQTNFVKWVNPFIGTGGHGHTFPGATVPNGMVQLSPDTRLNGWDACSGYHISDESILGFSHTHLSGTGIGDYGDILFMPFSNSIEVVPNDDQNYSSNYAAKKRLGSEVSSPGYYHVTLDEDDIDVELTASTRAGFHRYRYDQKNAGMIIDLNHTLQNHKQVMNKIEVVSKNEIRGVKKTQGWARQHSVYFHAVFSAPFEYEELANGDIAKLTFEKNIKEVLVKVGISHVDMEGAKKNLDQEIIDWSFDKTKNKAIAEWEKYLSVIEIEGGNQDQRTIFYTALYHTGISPNIFNDVDGRYIGMDREIHQSSQPVYTVYSIWDTYRALHPLNTIIRPKVNQEMIQSLIMKYKEGGILPKWELAANYTGTMTGYHAVSLIADAYTKGQRDFDIETAYEAMVHASQYDSVNVAFVDRNIQNKLMPKAKKYNNKKGYIPSDLENESVSKALEFAYNDWCIAQMAKGLNKHSDYKYFMARSKRYAQYFDPETGFMRGKLSNGEWREPFDPKYSNHRNDDYVEGNAWQWSWFVPHDVKGLVSLHGGSDQFVEKLDQLFSESSELHGDHVSSDISGLIGQYAHGNEPSHHIVYMYNYLNEPNKTQELTYKILSTLYSNDPDGLAGNEDCGQMSAWYVMSAMGIYQIAPGNPYYTFGSPIFDQVTIHLENGNQFVIKSNNNTAENIYLSSYQYNGEKLETPFITHEQIEAGGTLTFEKTNRKAEEGGI</sequence>
<evidence type="ECO:0000313" key="7">
    <source>
        <dbReference type="Proteomes" id="UP001300692"/>
    </source>
</evidence>
<dbReference type="PROSITE" id="PS51257">
    <property type="entry name" value="PROKAR_LIPOPROTEIN"/>
    <property type="match status" value="1"/>
</dbReference>
<comment type="subunit">
    <text evidence="2">Monomer.</text>
</comment>
<dbReference type="InterPro" id="IPR014718">
    <property type="entry name" value="GH-type_carb-bd"/>
</dbReference>
<comment type="cofactor">
    <cofactor evidence="1">
        <name>Ca(2+)</name>
        <dbReference type="ChEBI" id="CHEBI:29108"/>
    </cofactor>
</comment>
<dbReference type="RefSeq" id="WP_264136047.1">
    <property type="nucleotide sequence ID" value="NZ_JAOYOD010000001.1"/>
</dbReference>
<keyword evidence="3" id="KW-0106">Calcium</keyword>
<evidence type="ECO:0000259" key="4">
    <source>
        <dbReference type="Pfam" id="PF07971"/>
    </source>
</evidence>
<dbReference type="InterPro" id="IPR012939">
    <property type="entry name" value="Glyco_hydro_92"/>
</dbReference>
<dbReference type="InterPro" id="IPR008928">
    <property type="entry name" value="6-hairpin_glycosidase_sf"/>
</dbReference>
<evidence type="ECO:0000256" key="2">
    <source>
        <dbReference type="ARBA" id="ARBA00011245"/>
    </source>
</evidence>
<keyword evidence="6" id="KW-0378">Hydrolase</keyword>
<name>A0ABT3CNG8_9BACT</name>
<dbReference type="Pfam" id="PF17678">
    <property type="entry name" value="Glyco_hydro_92N"/>
    <property type="match status" value="1"/>
</dbReference>